<proteinExistence type="predicted"/>
<dbReference type="EMBL" id="UINC01025043">
    <property type="protein sequence ID" value="SVA99901.1"/>
    <property type="molecule type" value="Genomic_DNA"/>
</dbReference>
<name>A0A382AF39_9ZZZZ</name>
<dbReference type="Gene3D" id="3.10.290.10">
    <property type="entry name" value="RNA-binding S4 domain"/>
    <property type="match status" value="1"/>
</dbReference>
<dbReference type="InterPro" id="IPR054608">
    <property type="entry name" value="SYY-like_C"/>
</dbReference>
<gene>
    <name evidence="2" type="ORF">METZ01_LOCUS152755</name>
</gene>
<dbReference type="AlphaFoldDB" id="A0A382AF39"/>
<dbReference type="InterPro" id="IPR036986">
    <property type="entry name" value="S4_RNA-bd_sf"/>
</dbReference>
<evidence type="ECO:0000259" key="1">
    <source>
        <dbReference type="Pfam" id="PF22421"/>
    </source>
</evidence>
<reference evidence="2" key="1">
    <citation type="submission" date="2018-05" db="EMBL/GenBank/DDBJ databases">
        <authorList>
            <person name="Lanie J.A."/>
            <person name="Ng W.-L."/>
            <person name="Kazmierczak K.M."/>
            <person name="Andrzejewski T.M."/>
            <person name="Davidsen T.M."/>
            <person name="Wayne K.J."/>
            <person name="Tettelin H."/>
            <person name="Glass J.I."/>
            <person name="Rusch D."/>
            <person name="Podicherti R."/>
            <person name="Tsui H.-C.T."/>
            <person name="Winkler M.E."/>
        </authorList>
    </citation>
    <scope>NUCLEOTIDE SEQUENCE</scope>
</reference>
<dbReference type="Pfam" id="PF22421">
    <property type="entry name" value="SYY_C-terminal"/>
    <property type="match status" value="1"/>
</dbReference>
<feature type="non-terminal residue" evidence="2">
    <location>
        <position position="1"/>
    </location>
</feature>
<dbReference type="SUPFAM" id="SSF55174">
    <property type="entry name" value="Alpha-L RNA-binding motif"/>
    <property type="match status" value="1"/>
</dbReference>
<accession>A0A382AF39</accession>
<organism evidence="2">
    <name type="scientific">marine metagenome</name>
    <dbReference type="NCBI Taxonomy" id="408172"/>
    <lineage>
        <taxon>unclassified sequences</taxon>
        <taxon>metagenomes</taxon>
        <taxon>ecological metagenomes</taxon>
    </lineage>
</organism>
<protein>
    <recommendedName>
        <fullName evidence="1">Tyrosine--tRNA ligase SYY-like C-terminal domain-containing protein</fullName>
    </recommendedName>
</protein>
<sequence>GGGAYVNNVRIQDVEATVRSLDAVDGRFIVLRKGKKQYYLVRLL</sequence>
<evidence type="ECO:0000313" key="2">
    <source>
        <dbReference type="EMBL" id="SVA99901.1"/>
    </source>
</evidence>
<feature type="domain" description="Tyrosine--tRNA ligase SYY-like C-terminal" evidence="1">
    <location>
        <begin position="2"/>
        <end position="41"/>
    </location>
</feature>
<dbReference type="GO" id="GO:0003723">
    <property type="term" value="F:RNA binding"/>
    <property type="evidence" value="ECO:0007669"/>
    <property type="project" value="InterPro"/>
</dbReference>